<gene>
    <name evidence="6" type="ordered locus">MTR_3g452130</name>
</gene>
<evidence type="ECO:0000256" key="2">
    <source>
        <dbReference type="ARBA" id="ARBA00022741"/>
    </source>
</evidence>
<dbReference type="GO" id="GO:0006952">
    <property type="term" value="P:defense response"/>
    <property type="evidence" value="ECO:0007669"/>
    <property type="project" value="UniProtKB-KW"/>
</dbReference>
<dbReference type="AlphaFoldDB" id="A0A072V6F3"/>
<proteinExistence type="predicted"/>
<evidence type="ECO:0000313" key="6">
    <source>
        <dbReference type="EMBL" id="KEH33750.1"/>
    </source>
</evidence>
<evidence type="ECO:0000313" key="8">
    <source>
        <dbReference type="Proteomes" id="UP000002051"/>
    </source>
</evidence>
<dbReference type="Pfam" id="PF18052">
    <property type="entry name" value="Rx_N"/>
    <property type="match status" value="1"/>
</dbReference>
<organism evidence="6 8">
    <name type="scientific">Medicago truncatula</name>
    <name type="common">Barrel medic</name>
    <name type="synonym">Medicago tribuloides</name>
    <dbReference type="NCBI Taxonomy" id="3880"/>
    <lineage>
        <taxon>Eukaryota</taxon>
        <taxon>Viridiplantae</taxon>
        <taxon>Streptophyta</taxon>
        <taxon>Embryophyta</taxon>
        <taxon>Tracheophyta</taxon>
        <taxon>Spermatophyta</taxon>
        <taxon>Magnoliopsida</taxon>
        <taxon>eudicotyledons</taxon>
        <taxon>Gunneridae</taxon>
        <taxon>Pentapetalae</taxon>
        <taxon>rosids</taxon>
        <taxon>fabids</taxon>
        <taxon>Fabales</taxon>
        <taxon>Fabaceae</taxon>
        <taxon>Papilionoideae</taxon>
        <taxon>50 kb inversion clade</taxon>
        <taxon>NPAAA clade</taxon>
        <taxon>Hologalegina</taxon>
        <taxon>IRL clade</taxon>
        <taxon>Trifolieae</taxon>
        <taxon>Medicago</taxon>
    </lineage>
</organism>
<evidence type="ECO:0000256" key="1">
    <source>
        <dbReference type="ARBA" id="ARBA00022737"/>
    </source>
</evidence>
<dbReference type="EnsemblPlants" id="KEH33750">
    <property type="protein sequence ID" value="KEH33750"/>
    <property type="gene ID" value="MTR_3g452130"/>
</dbReference>
<feature type="domain" description="NB-ARC" evidence="4">
    <location>
        <begin position="178"/>
        <end position="228"/>
    </location>
</feature>
<dbReference type="InterPro" id="IPR038005">
    <property type="entry name" value="RX-like_CC"/>
</dbReference>
<dbReference type="InterPro" id="IPR041118">
    <property type="entry name" value="Rx_N"/>
</dbReference>
<evidence type="ECO:0000313" key="7">
    <source>
        <dbReference type="EnsemblPlants" id="KEH33750"/>
    </source>
</evidence>
<dbReference type="InterPro" id="IPR002182">
    <property type="entry name" value="NB-ARC"/>
</dbReference>
<dbReference type="InterPro" id="IPR027417">
    <property type="entry name" value="P-loop_NTPase"/>
</dbReference>
<dbReference type="Pfam" id="PF00931">
    <property type="entry name" value="NB-ARC"/>
    <property type="match status" value="1"/>
</dbReference>
<reference evidence="7" key="3">
    <citation type="submission" date="2015-04" db="UniProtKB">
        <authorList>
            <consortium name="EnsemblPlants"/>
        </authorList>
    </citation>
    <scope>IDENTIFICATION</scope>
    <source>
        <strain evidence="7">cv. Jemalong A17</strain>
    </source>
</reference>
<evidence type="ECO:0000259" key="4">
    <source>
        <dbReference type="Pfam" id="PF00931"/>
    </source>
</evidence>
<name>A0A072V6F3_MEDTR</name>
<dbReference type="PANTHER" id="PTHR19338">
    <property type="entry name" value="TRANSLOCASE OF INNER MITOCHONDRIAL MEMBRANE 13 HOMOLOG"/>
    <property type="match status" value="1"/>
</dbReference>
<reference evidence="6 8" key="2">
    <citation type="journal article" date="2014" name="BMC Genomics">
        <title>An improved genome release (version Mt4.0) for the model legume Medicago truncatula.</title>
        <authorList>
            <person name="Tang H."/>
            <person name="Krishnakumar V."/>
            <person name="Bidwell S."/>
            <person name="Rosen B."/>
            <person name="Chan A."/>
            <person name="Zhou S."/>
            <person name="Gentzbittel L."/>
            <person name="Childs K.L."/>
            <person name="Yandell M."/>
            <person name="Gundlach H."/>
            <person name="Mayer K.F."/>
            <person name="Schwartz D.C."/>
            <person name="Town C.D."/>
        </authorList>
    </citation>
    <scope>GENOME REANNOTATION</scope>
    <source>
        <strain evidence="6">A17</strain>
        <strain evidence="7 8">cv. Jemalong A17</strain>
    </source>
</reference>
<dbReference type="CDD" id="cd14798">
    <property type="entry name" value="RX-CC_like"/>
    <property type="match status" value="1"/>
</dbReference>
<keyword evidence="2" id="KW-0547">Nucleotide-binding</keyword>
<dbReference type="Proteomes" id="UP000002051">
    <property type="component" value="Chromosome 3"/>
</dbReference>
<dbReference type="HOGENOM" id="CLU_000837_29_2_1"/>
<evidence type="ECO:0000259" key="5">
    <source>
        <dbReference type="Pfam" id="PF18052"/>
    </source>
</evidence>
<dbReference type="Gene3D" id="3.40.50.300">
    <property type="entry name" value="P-loop containing nucleotide triphosphate hydrolases"/>
    <property type="match status" value="1"/>
</dbReference>
<keyword evidence="3" id="KW-0611">Plant defense</keyword>
<dbReference type="SUPFAM" id="SSF52540">
    <property type="entry name" value="P-loop containing nucleoside triphosphate hydrolases"/>
    <property type="match status" value="1"/>
</dbReference>
<accession>A0A072V6F3</accession>
<keyword evidence="8" id="KW-1185">Reference proteome</keyword>
<dbReference type="GO" id="GO:0043531">
    <property type="term" value="F:ADP binding"/>
    <property type="evidence" value="ECO:0007669"/>
    <property type="project" value="InterPro"/>
</dbReference>
<dbReference type="PANTHER" id="PTHR19338:SF32">
    <property type="entry name" value="OS06G0287500 PROTEIN"/>
    <property type="match status" value="1"/>
</dbReference>
<sequence>MNPIFEIRAHVVVICLKEVSLLKDVHNEFEDIKDELESIQAFLQDADKRAVAEGDNTSEGVKIWLKQVRKASFRIENIVDDYVIHVGQQPCDPGCVPFLYKLKTLTLRHQIAYEIRDIKSYVCRIKERSDKYGFQRSIEQGSNSSRKSQNSKWYDPRVAALYMQEDDIVGFKVPRRILISWMVKGREEGTIISVVGMGGQGKTTLAKRVSDNKDVIGHFNCLIWISVSII</sequence>
<feature type="domain" description="Disease resistance N-terminal" evidence="5">
    <location>
        <begin position="16"/>
        <end position="96"/>
    </location>
</feature>
<dbReference type="EMBL" id="CM001219">
    <property type="protein sequence ID" value="KEH33750.1"/>
    <property type="molecule type" value="Genomic_DNA"/>
</dbReference>
<keyword evidence="1" id="KW-0677">Repeat</keyword>
<dbReference type="Gene3D" id="1.20.5.4130">
    <property type="match status" value="1"/>
</dbReference>
<reference evidence="6 8" key="1">
    <citation type="journal article" date="2011" name="Nature">
        <title>The Medicago genome provides insight into the evolution of rhizobial symbioses.</title>
        <authorList>
            <person name="Young N.D."/>
            <person name="Debelle F."/>
            <person name="Oldroyd G.E."/>
            <person name="Geurts R."/>
            <person name="Cannon S.B."/>
            <person name="Udvardi M.K."/>
            <person name="Benedito V.A."/>
            <person name="Mayer K.F."/>
            <person name="Gouzy J."/>
            <person name="Schoof H."/>
            <person name="Van de Peer Y."/>
            <person name="Proost S."/>
            <person name="Cook D.R."/>
            <person name="Meyers B.C."/>
            <person name="Spannagl M."/>
            <person name="Cheung F."/>
            <person name="De Mita S."/>
            <person name="Krishnakumar V."/>
            <person name="Gundlach H."/>
            <person name="Zhou S."/>
            <person name="Mudge J."/>
            <person name="Bharti A.K."/>
            <person name="Murray J.D."/>
            <person name="Naoumkina M.A."/>
            <person name="Rosen B."/>
            <person name="Silverstein K.A."/>
            <person name="Tang H."/>
            <person name="Rombauts S."/>
            <person name="Zhao P.X."/>
            <person name="Zhou P."/>
            <person name="Barbe V."/>
            <person name="Bardou P."/>
            <person name="Bechner M."/>
            <person name="Bellec A."/>
            <person name="Berger A."/>
            <person name="Berges H."/>
            <person name="Bidwell S."/>
            <person name="Bisseling T."/>
            <person name="Choisne N."/>
            <person name="Couloux A."/>
            <person name="Denny R."/>
            <person name="Deshpande S."/>
            <person name="Dai X."/>
            <person name="Doyle J.J."/>
            <person name="Dudez A.M."/>
            <person name="Farmer A.D."/>
            <person name="Fouteau S."/>
            <person name="Franken C."/>
            <person name="Gibelin C."/>
            <person name="Gish J."/>
            <person name="Goldstein S."/>
            <person name="Gonzalez A.J."/>
            <person name="Green P.J."/>
            <person name="Hallab A."/>
            <person name="Hartog M."/>
            <person name="Hua A."/>
            <person name="Humphray S.J."/>
            <person name="Jeong D.H."/>
            <person name="Jing Y."/>
            <person name="Jocker A."/>
            <person name="Kenton S.M."/>
            <person name="Kim D.J."/>
            <person name="Klee K."/>
            <person name="Lai H."/>
            <person name="Lang C."/>
            <person name="Lin S."/>
            <person name="Macmil S.L."/>
            <person name="Magdelenat G."/>
            <person name="Matthews L."/>
            <person name="McCorrison J."/>
            <person name="Monaghan E.L."/>
            <person name="Mun J.H."/>
            <person name="Najar F.Z."/>
            <person name="Nicholson C."/>
            <person name="Noirot C."/>
            <person name="O'Bleness M."/>
            <person name="Paule C.R."/>
            <person name="Poulain J."/>
            <person name="Prion F."/>
            <person name="Qin B."/>
            <person name="Qu C."/>
            <person name="Retzel E.F."/>
            <person name="Riddle C."/>
            <person name="Sallet E."/>
            <person name="Samain S."/>
            <person name="Samson N."/>
            <person name="Sanders I."/>
            <person name="Saurat O."/>
            <person name="Scarpelli C."/>
            <person name="Schiex T."/>
            <person name="Segurens B."/>
            <person name="Severin A.J."/>
            <person name="Sherrier D.J."/>
            <person name="Shi R."/>
            <person name="Sims S."/>
            <person name="Singer S.R."/>
            <person name="Sinharoy S."/>
            <person name="Sterck L."/>
            <person name="Viollet A."/>
            <person name="Wang B.B."/>
            <person name="Wang K."/>
            <person name="Wang M."/>
            <person name="Wang X."/>
            <person name="Warfsmann J."/>
            <person name="Weissenbach J."/>
            <person name="White D.D."/>
            <person name="White J.D."/>
            <person name="Wiley G.B."/>
            <person name="Wincker P."/>
            <person name="Xing Y."/>
            <person name="Yang L."/>
            <person name="Yao Z."/>
            <person name="Ying F."/>
            <person name="Zhai J."/>
            <person name="Zhou L."/>
            <person name="Zuber A."/>
            <person name="Denarie J."/>
            <person name="Dixon R.A."/>
            <person name="May G.D."/>
            <person name="Schwartz D.C."/>
            <person name="Rogers J."/>
            <person name="Quetier F."/>
            <person name="Town C.D."/>
            <person name="Roe B.A."/>
        </authorList>
    </citation>
    <scope>NUCLEOTIDE SEQUENCE [LARGE SCALE GENOMIC DNA]</scope>
    <source>
        <strain evidence="6">A17</strain>
        <strain evidence="7 8">cv. Jemalong A17</strain>
    </source>
</reference>
<dbReference type="STRING" id="3880.A0A072V6F3"/>
<protein>
    <submittedName>
        <fullName evidence="6">NBS-LRR type disease resistance protein</fullName>
    </submittedName>
</protein>
<evidence type="ECO:0000256" key="3">
    <source>
        <dbReference type="ARBA" id="ARBA00022821"/>
    </source>
</evidence>